<feature type="chain" id="PRO_5002264225" description="Nucleotide-diphospho-sugar transferase domain-containing protein" evidence="1">
    <location>
        <begin position="21"/>
        <end position="218"/>
    </location>
</feature>
<dbReference type="AlphaFoldDB" id="A0A0D2LXN0"/>
<dbReference type="Proteomes" id="UP000054498">
    <property type="component" value="Unassembled WGS sequence"/>
</dbReference>
<dbReference type="GO" id="GO:0005794">
    <property type="term" value="C:Golgi apparatus"/>
    <property type="evidence" value="ECO:0007669"/>
    <property type="project" value="TreeGrafter"/>
</dbReference>
<feature type="domain" description="Nucleotide-diphospho-sugar transferase" evidence="2">
    <location>
        <begin position="87"/>
        <end position="185"/>
    </location>
</feature>
<keyword evidence="4" id="KW-1185">Reference proteome</keyword>
<evidence type="ECO:0000256" key="1">
    <source>
        <dbReference type="SAM" id="SignalP"/>
    </source>
</evidence>
<sequence>MKSLLLGALLLIAVADTVTGTQDGKYAGVLPWTVTDPTPFPWEGLTDDLDALLKVQARNNSVSVLVFNEGFYAVTLNCLVSMYKFANLQNIIVTAAGAGSVARCKQLRLPCYDAAHLMKSYGSRAADADTQRNSPEWFQLVWVKTLIAHSIIKKNYNVLFADADTVFLKDATSAYTAMLRDNNADGSFMFEEANQVCACVGEGGEGAGRSAQQILSHV</sequence>
<gene>
    <name evidence="3" type="ORF">MNEG_13712</name>
</gene>
<dbReference type="GeneID" id="25731202"/>
<keyword evidence="1" id="KW-0732">Signal</keyword>
<protein>
    <recommendedName>
        <fullName evidence="2">Nucleotide-diphospho-sugar transferase domain-containing protein</fullName>
    </recommendedName>
</protein>
<dbReference type="Pfam" id="PF03407">
    <property type="entry name" value="Nucleotid_trans"/>
    <property type="match status" value="1"/>
</dbReference>
<feature type="signal peptide" evidence="1">
    <location>
        <begin position="1"/>
        <end position="20"/>
    </location>
</feature>
<proteinExistence type="predicted"/>
<dbReference type="PANTHER" id="PTHR47032">
    <property type="entry name" value="UDP-D-XYLOSE:L-FUCOSE ALPHA-1,3-D-XYLOSYLTRANSFERASE-RELATED"/>
    <property type="match status" value="1"/>
</dbReference>
<dbReference type="RefSeq" id="XP_013893271.1">
    <property type="nucleotide sequence ID" value="XM_014037817.1"/>
</dbReference>
<dbReference type="PANTHER" id="PTHR47032:SF1">
    <property type="entry name" value="UDP-D-XYLOSE:L-FUCOSE ALPHA-1,3-D-XYLOSYLTRANSFERASE-RELATED"/>
    <property type="match status" value="1"/>
</dbReference>
<dbReference type="KEGG" id="mng:MNEG_13712"/>
<accession>A0A0D2LXN0</accession>
<dbReference type="GO" id="GO:0016757">
    <property type="term" value="F:glycosyltransferase activity"/>
    <property type="evidence" value="ECO:0007669"/>
    <property type="project" value="TreeGrafter"/>
</dbReference>
<name>A0A0D2LXN0_9CHLO</name>
<evidence type="ECO:0000259" key="2">
    <source>
        <dbReference type="Pfam" id="PF03407"/>
    </source>
</evidence>
<dbReference type="InterPro" id="IPR005069">
    <property type="entry name" value="Nucl-diP-sugar_transferase"/>
</dbReference>
<dbReference type="InterPro" id="IPR052636">
    <property type="entry name" value="UDP-D-xylose:L-fucose_XylT"/>
</dbReference>
<organism evidence="3 4">
    <name type="scientific">Monoraphidium neglectum</name>
    <dbReference type="NCBI Taxonomy" id="145388"/>
    <lineage>
        <taxon>Eukaryota</taxon>
        <taxon>Viridiplantae</taxon>
        <taxon>Chlorophyta</taxon>
        <taxon>core chlorophytes</taxon>
        <taxon>Chlorophyceae</taxon>
        <taxon>CS clade</taxon>
        <taxon>Sphaeropleales</taxon>
        <taxon>Selenastraceae</taxon>
        <taxon>Monoraphidium</taxon>
    </lineage>
</organism>
<reference evidence="3 4" key="1">
    <citation type="journal article" date="2013" name="BMC Genomics">
        <title>Reconstruction of the lipid metabolism for the microalga Monoraphidium neglectum from its genome sequence reveals characteristics suitable for biofuel production.</title>
        <authorList>
            <person name="Bogen C."/>
            <person name="Al-Dilaimi A."/>
            <person name="Albersmeier A."/>
            <person name="Wichmann J."/>
            <person name="Grundmann M."/>
            <person name="Rupp O."/>
            <person name="Lauersen K.J."/>
            <person name="Blifernez-Klassen O."/>
            <person name="Kalinowski J."/>
            <person name="Goesmann A."/>
            <person name="Mussgnug J.H."/>
            <person name="Kruse O."/>
        </authorList>
    </citation>
    <scope>NUCLEOTIDE SEQUENCE [LARGE SCALE GENOMIC DNA]</scope>
    <source>
        <strain evidence="3 4">SAG 48.87</strain>
    </source>
</reference>
<evidence type="ECO:0000313" key="4">
    <source>
        <dbReference type="Proteomes" id="UP000054498"/>
    </source>
</evidence>
<dbReference type="OrthoDB" id="69177at2759"/>
<dbReference type="EMBL" id="KK104214">
    <property type="protein sequence ID" value="KIY94251.1"/>
    <property type="molecule type" value="Genomic_DNA"/>
</dbReference>
<evidence type="ECO:0000313" key="3">
    <source>
        <dbReference type="EMBL" id="KIY94251.1"/>
    </source>
</evidence>